<feature type="active site" description="Proton donor" evidence="4">
    <location>
        <position position="95"/>
    </location>
</feature>
<dbReference type="InterPro" id="IPR017867">
    <property type="entry name" value="Tyr_phospatase_low_mol_wt"/>
</dbReference>
<evidence type="ECO:0000259" key="6">
    <source>
        <dbReference type="SMART" id="SM00226"/>
    </source>
</evidence>
<keyword evidence="8" id="KW-1185">Reference proteome</keyword>
<protein>
    <recommendedName>
        <fullName evidence="6">Phosphotyrosine protein phosphatase I domain-containing protein</fullName>
    </recommendedName>
</protein>
<organism evidence="7 8">
    <name type="scientific">Trichomonascus ciferrii</name>
    <dbReference type="NCBI Taxonomy" id="44093"/>
    <lineage>
        <taxon>Eukaryota</taxon>
        <taxon>Fungi</taxon>
        <taxon>Dikarya</taxon>
        <taxon>Ascomycota</taxon>
        <taxon>Saccharomycotina</taxon>
        <taxon>Dipodascomycetes</taxon>
        <taxon>Dipodascales</taxon>
        <taxon>Trichomonascaceae</taxon>
        <taxon>Trichomonascus</taxon>
        <taxon>Trichomonascus ciferrii complex</taxon>
    </lineage>
</organism>
<dbReference type="Gene3D" id="3.40.50.2300">
    <property type="match status" value="1"/>
</dbReference>
<dbReference type="SUPFAM" id="SSF52788">
    <property type="entry name" value="Phosphotyrosine protein phosphatases I"/>
    <property type="match status" value="1"/>
</dbReference>
<dbReference type="GO" id="GO:0004725">
    <property type="term" value="F:protein tyrosine phosphatase activity"/>
    <property type="evidence" value="ECO:0007669"/>
    <property type="project" value="InterPro"/>
</dbReference>
<evidence type="ECO:0000313" key="7">
    <source>
        <dbReference type="EMBL" id="KAA8914091.1"/>
    </source>
</evidence>
<dbReference type="AlphaFoldDB" id="A0A642V487"/>
<evidence type="ECO:0000256" key="2">
    <source>
        <dbReference type="ARBA" id="ARBA00022801"/>
    </source>
</evidence>
<evidence type="ECO:0000256" key="3">
    <source>
        <dbReference type="ARBA" id="ARBA00022912"/>
    </source>
</evidence>
<dbReference type="InterPro" id="IPR023485">
    <property type="entry name" value="Ptyr_pPase"/>
</dbReference>
<reference evidence="7" key="1">
    <citation type="journal article" date="2019" name="G3 (Bethesda)">
        <title>Genome Assemblies of Two Rare Opportunistic Yeast Pathogens: Diutina rugosa (syn. Candida rugosa) and Trichomonascus ciferrii (syn. Candida ciferrii).</title>
        <authorList>
            <person name="Mixao V."/>
            <person name="Saus E."/>
            <person name="Hansen A.P."/>
            <person name="Lass-Florl C."/>
            <person name="Gabaldon T."/>
        </authorList>
    </citation>
    <scope>NUCLEOTIDE SEQUENCE</scope>
    <source>
        <strain evidence="7">CBS 4856</strain>
    </source>
</reference>
<dbReference type="InterPro" id="IPR050438">
    <property type="entry name" value="LMW_PTPase"/>
</dbReference>
<proteinExistence type="inferred from homology"/>
<comment type="caution">
    <text evidence="7">The sequence shown here is derived from an EMBL/GenBank/DDBJ whole genome shotgun (WGS) entry which is preliminary data.</text>
</comment>
<dbReference type="PANTHER" id="PTHR11717:SF7">
    <property type="entry name" value="LOW MOLECULAR WEIGHT PHOSPHOTYROSINE PROTEIN PHOSPHATASE"/>
    <property type="match status" value="1"/>
</dbReference>
<feature type="domain" description="Phosphotyrosine protein phosphatase I" evidence="6">
    <location>
        <begin position="2"/>
        <end position="121"/>
    </location>
</feature>
<keyword evidence="2" id="KW-0378">Hydrolase</keyword>
<dbReference type="VEuPathDB" id="FungiDB:TRICI_002988"/>
<dbReference type="InterPro" id="IPR036196">
    <property type="entry name" value="Ptyr_pPase_sf"/>
</dbReference>
<dbReference type="PRINTS" id="PR00719">
    <property type="entry name" value="LMWPTPASE"/>
</dbReference>
<feature type="compositionally biased region" description="Basic and acidic residues" evidence="5">
    <location>
        <begin position="19"/>
        <end position="35"/>
    </location>
</feature>
<sequence>MDHFEKIDSFGTGAYHAGDPPDSRSARECRKNGVAVDHRAQKIRREHFSEFDYIIAMDEENLEDLEDMAPKNCRAKVHLFGEFRTDKAYKKIISDPYYGGPKGFETNFKQITHFSQNFIDHIVKNHE</sequence>
<dbReference type="OrthoDB" id="3388at2759"/>
<dbReference type="Proteomes" id="UP000761534">
    <property type="component" value="Unassembled WGS sequence"/>
</dbReference>
<keyword evidence="3" id="KW-0904">Protein phosphatase</keyword>
<dbReference type="EMBL" id="SWFS01000209">
    <property type="protein sequence ID" value="KAA8914091.1"/>
    <property type="molecule type" value="Genomic_DNA"/>
</dbReference>
<dbReference type="PANTHER" id="PTHR11717">
    <property type="entry name" value="LOW MOLECULAR WEIGHT PROTEIN TYROSINE PHOSPHATASE"/>
    <property type="match status" value="1"/>
</dbReference>
<feature type="region of interest" description="Disordered" evidence="5">
    <location>
        <begin position="12"/>
        <end position="35"/>
    </location>
</feature>
<dbReference type="CDD" id="cd16343">
    <property type="entry name" value="LMWPTP"/>
    <property type="match status" value="1"/>
</dbReference>
<name>A0A642V487_9ASCO</name>
<comment type="similarity">
    <text evidence="1">Belongs to the low molecular weight phosphotyrosine protein phosphatase family.</text>
</comment>
<evidence type="ECO:0000256" key="5">
    <source>
        <dbReference type="SAM" id="MobiDB-lite"/>
    </source>
</evidence>
<gene>
    <name evidence="7" type="ORF">TRICI_002988</name>
</gene>
<dbReference type="Pfam" id="PF01451">
    <property type="entry name" value="LMWPc"/>
    <property type="match status" value="1"/>
</dbReference>
<accession>A0A642V487</accession>
<evidence type="ECO:0000256" key="1">
    <source>
        <dbReference type="ARBA" id="ARBA00011063"/>
    </source>
</evidence>
<dbReference type="SMART" id="SM00226">
    <property type="entry name" value="LMWPc"/>
    <property type="match status" value="1"/>
</dbReference>
<evidence type="ECO:0000256" key="4">
    <source>
        <dbReference type="PIRSR" id="PIRSR617867-1"/>
    </source>
</evidence>
<evidence type="ECO:0000313" key="8">
    <source>
        <dbReference type="Proteomes" id="UP000761534"/>
    </source>
</evidence>